<keyword evidence="1" id="KW-1133">Transmembrane helix</keyword>
<name>A0A2H0X7X0_UNCKA</name>
<keyword evidence="1" id="KW-0472">Membrane</keyword>
<proteinExistence type="predicted"/>
<sequence>MLKLRICSACGATTRSQNSYFCHSCGARLKTPPAPPSPKGSATVPVQAAAVGVRAPFYFWLLFFLSALLLSLAAGFISWRYFLRQKVELITPSPVSVSANIVTKTTPFPLVDKEFASVVPEHTYFYLRGYDLPEVLIWLGGEDLKQQVYSLTGFSLEEIASYLELDFSLLEHPLGWGLLAKVKEEPFLKETMEKVVWKGEPLAYFRLENGYFIAAQSLLLLEEWERVFKKTSRSLALNAQFSQAFRTLPVDEEGIFWLYWTGERLNFFAKMDGLAKITPGVWYGQSDSQNKLWLKSVFSL</sequence>
<evidence type="ECO:0000313" key="3">
    <source>
        <dbReference type="Proteomes" id="UP000231414"/>
    </source>
</evidence>
<reference evidence="3" key="1">
    <citation type="submission" date="2017-09" db="EMBL/GenBank/DDBJ databases">
        <title>Depth-based differentiation of microbial function through sediment-hosted aquifers and enrichment of novel symbionts in the deep terrestrial subsurface.</title>
        <authorList>
            <person name="Probst A.J."/>
            <person name="Ladd B."/>
            <person name="Jarett J.K."/>
            <person name="Geller-Mcgrath D.E."/>
            <person name="Sieber C.M.K."/>
            <person name="Emerson J.B."/>
            <person name="Anantharaman K."/>
            <person name="Thomas B.C."/>
            <person name="Malmstrom R."/>
            <person name="Stieglmeier M."/>
            <person name="Klingl A."/>
            <person name="Woyke T."/>
            <person name="Ryan C.M."/>
            <person name="Banfield J.F."/>
        </authorList>
    </citation>
    <scope>NUCLEOTIDE SEQUENCE [LARGE SCALE GENOMIC DNA]</scope>
</reference>
<feature type="transmembrane region" description="Helical" evidence="1">
    <location>
        <begin position="57"/>
        <end position="79"/>
    </location>
</feature>
<gene>
    <name evidence="2" type="ORF">COT52_00760</name>
</gene>
<evidence type="ECO:0000313" key="2">
    <source>
        <dbReference type="EMBL" id="PIS21027.1"/>
    </source>
</evidence>
<comment type="caution">
    <text evidence="2">The sequence shown here is derived from an EMBL/GenBank/DDBJ whole genome shotgun (WGS) entry which is preliminary data.</text>
</comment>
<organism evidence="2 3">
    <name type="scientific">candidate division WWE3 bacterium CG08_land_8_20_14_0_20_43_13</name>
    <dbReference type="NCBI Taxonomy" id="1975087"/>
    <lineage>
        <taxon>Bacteria</taxon>
        <taxon>Katanobacteria</taxon>
    </lineage>
</organism>
<evidence type="ECO:0000256" key="1">
    <source>
        <dbReference type="SAM" id="Phobius"/>
    </source>
</evidence>
<dbReference type="EMBL" id="PEYW01000008">
    <property type="protein sequence ID" value="PIS21027.1"/>
    <property type="molecule type" value="Genomic_DNA"/>
</dbReference>
<dbReference type="Proteomes" id="UP000231414">
    <property type="component" value="Unassembled WGS sequence"/>
</dbReference>
<dbReference type="AlphaFoldDB" id="A0A2H0X7X0"/>
<evidence type="ECO:0008006" key="4">
    <source>
        <dbReference type="Google" id="ProtNLM"/>
    </source>
</evidence>
<protein>
    <recommendedName>
        <fullName evidence="4">Zinc-ribbon domain-containing protein</fullName>
    </recommendedName>
</protein>
<accession>A0A2H0X7X0</accession>
<keyword evidence="1" id="KW-0812">Transmembrane</keyword>